<dbReference type="PROSITE" id="PS50931">
    <property type="entry name" value="HTH_LYSR"/>
    <property type="match status" value="1"/>
</dbReference>
<dbReference type="GO" id="GO:0003677">
    <property type="term" value="F:DNA binding"/>
    <property type="evidence" value="ECO:0007669"/>
    <property type="project" value="UniProtKB-KW"/>
</dbReference>
<evidence type="ECO:0000256" key="3">
    <source>
        <dbReference type="ARBA" id="ARBA00023125"/>
    </source>
</evidence>
<evidence type="ECO:0000313" key="6">
    <source>
        <dbReference type="EMBL" id="GEQ97971.1"/>
    </source>
</evidence>
<comment type="caution">
    <text evidence="6">The sequence shown here is derived from an EMBL/GenBank/DDBJ whole genome shotgun (WGS) entry which is preliminary data.</text>
</comment>
<sequence length="301" mass="33420">MITPTLKQLRYLVALHDQMHFGRAAESCHVTQSTLSSGIAELETLLDADLVERTRRALWFTPLGENVVKKARKILREVDELVDLTQAASEPLSGTIRIGIIPTIAPFLLPQAMPQLRIAYPKLKLQFREQLSDILCHELLSGELDIILYALPYRCGDVHEEPLFQDPFLAAYPPDHAPLPDMVSTEDLDGETLLLLEEGHCLRDHALAACSLPGVDPSRSILGTSLHTLVQMVESGMGMTLIPQMALDGGILNGTHVRTVPLSGDAPARTIGLVWRKNSARQSDYMLLADMLKSWHKKRKQ</sequence>
<dbReference type="PANTHER" id="PTHR30346">
    <property type="entry name" value="TRANSCRIPTIONAL DUAL REGULATOR HCAR-RELATED"/>
    <property type="match status" value="1"/>
</dbReference>
<dbReference type="PANTHER" id="PTHR30346:SF10">
    <property type="entry name" value="TRANSCRIPTIONAL REGULATOR OF OXIDATIVE STRESS OXYR"/>
    <property type="match status" value="1"/>
</dbReference>
<gene>
    <name evidence="6" type="ORF">JCM17844_16080</name>
</gene>
<keyword evidence="3" id="KW-0238">DNA-binding</keyword>
<feature type="domain" description="HTH lysR-type" evidence="5">
    <location>
        <begin position="4"/>
        <end position="61"/>
    </location>
</feature>
<evidence type="ECO:0000259" key="5">
    <source>
        <dbReference type="PROSITE" id="PS50931"/>
    </source>
</evidence>
<keyword evidence="4" id="KW-0804">Transcription</keyword>
<dbReference type="InterPro" id="IPR000847">
    <property type="entry name" value="LysR_HTH_N"/>
</dbReference>
<dbReference type="GO" id="GO:0032993">
    <property type="term" value="C:protein-DNA complex"/>
    <property type="evidence" value="ECO:0007669"/>
    <property type="project" value="TreeGrafter"/>
</dbReference>
<dbReference type="GO" id="GO:0003700">
    <property type="term" value="F:DNA-binding transcription factor activity"/>
    <property type="evidence" value="ECO:0007669"/>
    <property type="project" value="InterPro"/>
</dbReference>
<dbReference type="Gene3D" id="3.40.190.10">
    <property type="entry name" value="Periplasmic binding protein-like II"/>
    <property type="match status" value="2"/>
</dbReference>
<evidence type="ECO:0000256" key="4">
    <source>
        <dbReference type="ARBA" id="ARBA00023163"/>
    </source>
</evidence>
<dbReference type="SUPFAM" id="SSF53850">
    <property type="entry name" value="Periplasmic binding protein-like II"/>
    <property type="match status" value="1"/>
</dbReference>
<accession>A0A5A7MPS7</accession>
<protein>
    <submittedName>
        <fullName evidence="6">LysR family transcriptional regulator</fullName>
    </submittedName>
</protein>
<evidence type="ECO:0000256" key="2">
    <source>
        <dbReference type="ARBA" id="ARBA00023015"/>
    </source>
</evidence>
<dbReference type="AlphaFoldDB" id="A0A5A7MPS7"/>
<name>A0A5A7MPS7_9PROT</name>
<evidence type="ECO:0000256" key="1">
    <source>
        <dbReference type="ARBA" id="ARBA00009437"/>
    </source>
</evidence>
<dbReference type="FunFam" id="1.10.10.10:FF:000001">
    <property type="entry name" value="LysR family transcriptional regulator"/>
    <property type="match status" value="1"/>
</dbReference>
<dbReference type="Gene3D" id="1.10.10.10">
    <property type="entry name" value="Winged helix-like DNA-binding domain superfamily/Winged helix DNA-binding domain"/>
    <property type="match status" value="1"/>
</dbReference>
<keyword evidence="2" id="KW-0805">Transcription regulation</keyword>
<proteinExistence type="inferred from homology"/>
<dbReference type="Pfam" id="PF03466">
    <property type="entry name" value="LysR_substrate"/>
    <property type="match status" value="1"/>
</dbReference>
<dbReference type="InterPro" id="IPR005119">
    <property type="entry name" value="LysR_subst-bd"/>
</dbReference>
<comment type="similarity">
    <text evidence="1">Belongs to the LysR transcriptional regulatory family.</text>
</comment>
<dbReference type="Proteomes" id="UP000322084">
    <property type="component" value="Unassembled WGS sequence"/>
</dbReference>
<dbReference type="EMBL" id="BKCL01000004">
    <property type="protein sequence ID" value="GEQ97971.1"/>
    <property type="molecule type" value="Genomic_DNA"/>
</dbReference>
<dbReference type="InterPro" id="IPR036390">
    <property type="entry name" value="WH_DNA-bd_sf"/>
</dbReference>
<dbReference type="CDD" id="cd08411">
    <property type="entry name" value="PBP2_OxyR"/>
    <property type="match status" value="1"/>
</dbReference>
<evidence type="ECO:0000313" key="7">
    <source>
        <dbReference type="Proteomes" id="UP000322084"/>
    </source>
</evidence>
<reference evidence="6 7" key="1">
    <citation type="submission" date="2019-09" db="EMBL/GenBank/DDBJ databases">
        <title>NBRP : Genome information of microbial organism related human and environment.</title>
        <authorList>
            <person name="Hattori M."/>
            <person name="Oshima K."/>
            <person name="Inaba H."/>
            <person name="Suda W."/>
            <person name="Sakamoto M."/>
            <person name="Iino T."/>
            <person name="Kitahara M."/>
            <person name="Oshida Y."/>
            <person name="Iida T."/>
            <person name="Kudo T."/>
            <person name="Itoh T."/>
            <person name="Ohkuma M."/>
        </authorList>
    </citation>
    <scope>NUCLEOTIDE SEQUENCE [LARGE SCALE GENOMIC DNA]</scope>
    <source>
        <strain evidence="6 7">Hi-2</strain>
    </source>
</reference>
<dbReference type="InterPro" id="IPR036388">
    <property type="entry name" value="WH-like_DNA-bd_sf"/>
</dbReference>
<dbReference type="SUPFAM" id="SSF46785">
    <property type="entry name" value="Winged helix' DNA-binding domain"/>
    <property type="match status" value="1"/>
</dbReference>
<dbReference type="Pfam" id="PF00126">
    <property type="entry name" value="HTH_1"/>
    <property type="match status" value="1"/>
</dbReference>
<organism evidence="6 7">
    <name type="scientific">Iodidimonas gelatinilytica</name>
    <dbReference type="NCBI Taxonomy" id="1236966"/>
    <lineage>
        <taxon>Bacteria</taxon>
        <taxon>Pseudomonadati</taxon>
        <taxon>Pseudomonadota</taxon>
        <taxon>Alphaproteobacteria</taxon>
        <taxon>Iodidimonadales</taxon>
        <taxon>Iodidimonadaceae</taxon>
        <taxon>Iodidimonas</taxon>
    </lineage>
</organism>
<dbReference type="RefSeq" id="WP_150000348.1">
    <property type="nucleotide sequence ID" value="NZ_BKCL01000004.1"/>
</dbReference>